<dbReference type="GO" id="GO:0051117">
    <property type="term" value="F:ATPase binding"/>
    <property type="evidence" value="ECO:0007669"/>
    <property type="project" value="TreeGrafter"/>
</dbReference>
<reference evidence="10" key="1">
    <citation type="submission" date="2025-08" db="UniProtKB">
        <authorList>
            <consortium name="Ensembl"/>
        </authorList>
    </citation>
    <scope>IDENTIFICATION</scope>
</reference>
<feature type="transmembrane region" description="Helical" evidence="9">
    <location>
        <begin position="519"/>
        <end position="538"/>
    </location>
</feature>
<name>A0A8C1WCP7_CYPCA</name>
<feature type="transmembrane region" description="Helical" evidence="9">
    <location>
        <begin position="601"/>
        <end position="624"/>
    </location>
</feature>
<protein>
    <recommendedName>
        <fullName evidence="9">V-type proton ATPase subunit a</fullName>
    </recommendedName>
</protein>
<keyword evidence="5 9" id="KW-0375">Hydrogen ion transport</keyword>
<organism evidence="10 11">
    <name type="scientific">Cyprinus carpio</name>
    <name type="common">Common carp</name>
    <dbReference type="NCBI Taxonomy" id="7962"/>
    <lineage>
        <taxon>Eukaryota</taxon>
        <taxon>Metazoa</taxon>
        <taxon>Chordata</taxon>
        <taxon>Craniata</taxon>
        <taxon>Vertebrata</taxon>
        <taxon>Euteleostomi</taxon>
        <taxon>Actinopterygii</taxon>
        <taxon>Neopterygii</taxon>
        <taxon>Teleostei</taxon>
        <taxon>Ostariophysi</taxon>
        <taxon>Cypriniformes</taxon>
        <taxon>Cyprinidae</taxon>
        <taxon>Cyprininae</taxon>
        <taxon>Cyprinus</taxon>
    </lineage>
</organism>
<dbReference type="Ensembl" id="ENSCCRT00015067556.1">
    <property type="protein sequence ID" value="ENSCCRP00015065397.1"/>
    <property type="gene ID" value="ENSCCRG00015026042.1"/>
</dbReference>
<dbReference type="InterPro" id="IPR002490">
    <property type="entry name" value="V-ATPase_116kDa_su"/>
</dbReference>
<feature type="transmembrane region" description="Helical" evidence="9">
    <location>
        <begin position="425"/>
        <end position="443"/>
    </location>
</feature>
<evidence type="ECO:0000256" key="8">
    <source>
        <dbReference type="ARBA" id="ARBA00023136"/>
    </source>
</evidence>
<comment type="similarity">
    <text evidence="2 9">Belongs to the V-ATPase 116 kDa subunit family.</text>
</comment>
<evidence type="ECO:0000313" key="11">
    <source>
        <dbReference type="Proteomes" id="UP000694700"/>
    </source>
</evidence>
<dbReference type="Pfam" id="PF01496">
    <property type="entry name" value="V_ATPase_I"/>
    <property type="match status" value="2"/>
</dbReference>
<feature type="transmembrane region" description="Helical" evidence="9">
    <location>
        <begin position="545"/>
        <end position="565"/>
    </location>
</feature>
<evidence type="ECO:0000313" key="10">
    <source>
        <dbReference type="Ensembl" id="ENSCCRP00015065397.1"/>
    </source>
</evidence>
<evidence type="ECO:0000256" key="6">
    <source>
        <dbReference type="ARBA" id="ARBA00022989"/>
    </source>
</evidence>
<evidence type="ECO:0000256" key="4">
    <source>
        <dbReference type="ARBA" id="ARBA00022692"/>
    </source>
</evidence>
<dbReference type="PANTHER" id="PTHR11629:SF21">
    <property type="entry name" value="V-TYPE PROTON ATPASE 116 KDA SUBUNIT A 3"/>
    <property type="match status" value="1"/>
</dbReference>
<sequence>MGCLFRSEEMCLVQLFLQAGSAYNCISELGELGLVEFRDLNPNVNAFQRKFVSEVRRCEEMEKTFKYLEQEISRSLCPPLKGPLPTATPIPPAPQPRELLSIEEESERLARELREVRGERRSRLNSYLVCEQVCNKTIIMLLTSFLHSFVTGVVHPWKVPAFERLLWRACRGYIIVDFWEMEERLEVPDTGEMIQWTVFVISFWGEQIGQKVKKICYCFHTHTFVYPEGLEEREGILQGLESRIVDIKMVLSQTEQYMQQLLTRCVCQMPQWKIRVQKCKAVQMVLNLCSPSVTEKCLIAEAWCPVAKLSLLQSALIEGTRKSGSSVDSFYNRLPAPTSPPTLFDTNTFTSSFQNIVDAYGVASYREVNPAVYTIITFPFLFAVMFGDVGHGLLMTLAALWMILEERDPKMRNNTNEIWRMLFGGRYLILLMGLFSIYTGAVYNECFSKGLSPLSSGWHLKPMMQHYNWSDETLRSNQYLTLDPNVTGVFQGPYLFGIDPIWSLANNHLTFLNSYKMKMSVIIGVIHMTFGDSFFMFLVLIPELVFMLCLFGYLVFMVVFKWIAFGPQDSDRAPSILIHFIDMFVFAENPDNPPLYPGQMIVQRVLVCLALLAVPVLLLGRPLFLYFRHRTNRRTEEQRPLVTDTSSINAQLGDLEGGGGTEDQEFDCTEVFMHQAIHTIEYCLGCISNTASYLRLWALSLAHAQLSEVLWVMVMRISLSWQGYVGSVLLSVIFSVFAMLTVSILLVMEGLSAFLHALREKSSVLNFVKPWLL</sequence>
<feature type="transmembrane region" description="Helical" evidence="9">
    <location>
        <begin position="380"/>
        <end position="404"/>
    </location>
</feature>
<keyword evidence="7 9" id="KW-0406">Ion transport</keyword>
<proteinExistence type="inferred from homology"/>
<comment type="subcellular location">
    <subcellularLocation>
        <location evidence="1">Membrane</location>
        <topology evidence="1">Multi-pass membrane protein</topology>
    </subcellularLocation>
</comment>
<dbReference type="GO" id="GO:0005886">
    <property type="term" value="C:plasma membrane"/>
    <property type="evidence" value="ECO:0007669"/>
    <property type="project" value="TreeGrafter"/>
</dbReference>
<accession>A0A8C1WCP7</accession>
<dbReference type="PIRSF" id="PIRSF001293">
    <property type="entry name" value="ATP6V0A1"/>
    <property type="match status" value="1"/>
</dbReference>
<comment type="function">
    <text evidence="9">Essential component of the vacuolar proton pump (V-ATPase), a multimeric enzyme that catalyzes the translocation of protons across the membranes. Required for assembly and activity of the V-ATPase.</text>
</comment>
<dbReference type="GO" id="GO:0007035">
    <property type="term" value="P:vacuolar acidification"/>
    <property type="evidence" value="ECO:0007669"/>
    <property type="project" value="TreeGrafter"/>
</dbReference>
<dbReference type="PANTHER" id="PTHR11629">
    <property type="entry name" value="VACUOLAR PROTON ATPASES"/>
    <property type="match status" value="1"/>
</dbReference>
<keyword evidence="3 9" id="KW-0813">Transport</keyword>
<dbReference type="GO" id="GO:0000220">
    <property type="term" value="C:vacuolar proton-transporting V-type ATPase, V0 domain"/>
    <property type="evidence" value="ECO:0007669"/>
    <property type="project" value="InterPro"/>
</dbReference>
<dbReference type="AlphaFoldDB" id="A0A8C1WCP7"/>
<feature type="transmembrane region" description="Helical" evidence="9">
    <location>
        <begin position="724"/>
        <end position="748"/>
    </location>
</feature>
<evidence type="ECO:0000256" key="7">
    <source>
        <dbReference type="ARBA" id="ARBA00023065"/>
    </source>
</evidence>
<evidence type="ECO:0000256" key="2">
    <source>
        <dbReference type="ARBA" id="ARBA00009904"/>
    </source>
</evidence>
<dbReference type="GO" id="GO:0046961">
    <property type="term" value="F:proton-transporting ATPase activity, rotational mechanism"/>
    <property type="evidence" value="ECO:0007669"/>
    <property type="project" value="InterPro"/>
</dbReference>
<evidence type="ECO:0000256" key="1">
    <source>
        <dbReference type="ARBA" id="ARBA00004141"/>
    </source>
</evidence>
<keyword evidence="8 9" id="KW-0472">Membrane</keyword>
<dbReference type="Proteomes" id="UP000694700">
    <property type="component" value="Unplaced"/>
</dbReference>
<keyword evidence="6 9" id="KW-1133">Transmembrane helix</keyword>
<evidence type="ECO:0000256" key="3">
    <source>
        <dbReference type="ARBA" id="ARBA00022448"/>
    </source>
</evidence>
<evidence type="ECO:0000256" key="5">
    <source>
        <dbReference type="ARBA" id="ARBA00022781"/>
    </source>
</evidence>
<evidence type="ECO:0000256" key="9">
    <source>
        <dbReference type="RuleBase" id="RU361189"/>
    </source>
</evidence>
<dbReference type="InterPro" id="IPR026028">
    <property type="entry name" value="V-type_ATPase_116kDa_su_euka"/>
</dbReference>
<keyword evidence="4 9" id="KW-0812">Transmembrane</keyword>